<evidence type="ECO:0000256" key="2">
    <source>
        <dbReference type="ARBA" id="ARBA00004141"/>
    </source>
</evidence>
<evidence type="ECO:0000256" key="6">
    <source>
        <dbReference type="ARBA" id="ARBA00023002"/>
    </source>
</evidence>
<dbReference type="PROSITE" id="PS50216">
    <property type="entry name" value="DHHC"/>
    <property type="match status" value="1"/>
</dbReference>
<feature type="compositionally biased region" description="Acidic residues" evidence="8">
    <location>
        <begin position="894"/>
        <end position="904"/>
    </location>
</feature>
<dbReference type="FunFam" id="3.20.20.70:FF:000059">
    <property type="entry name" value="N-ethylmaleimide reductase, FMN-linked"/>
    <property type="match status" value="2"/>
</dbReference>
<evidence type="ECO:0000313" key="12">
    <source>
        <dbReference type="EMBL" id="KAK1936654.1"/>
    </source>
</evidence>
<dbReference type="PANTHER" id="PTHR22893:SF91">
    <property type="entry name" value="NADPH DEHYDROGENASE 2-RELATED"/>
    <property type="match status" value="1"/>
</dbReference>
<feature type="domain" description="NADH:flavin oxidoreductase/NADH oxidase N-terminal" evidence="10">
    <location>
        <begin position="397"/>
        <end position="735"/>
    </location>
</feature>
<comment type="subcellular location">
    <subcellularLocation>
        <location evidence="2">Membrane</location>
        <topology evidence="2">Multi-pass membrane protein</topology>
    </subcellularLocation>
</comment>
<feature type="transmembrane region" description="Helical" evidence="9">
    <location>
        <begin position="1056"/>
        <end position="1082"/>
    </location>
</feature>
<sequence>MSRPHTPSSPMSKALKLFSPLILGGKKPVQLQHRVIMAPLTRLRTGESGVPTDLVTEYYVQRSTPGGLIIAEATNISPTARGYFGSPGLYTHEQVEGWKKVTRAVHEKQGKIFVQLWHSGRVGHVLNQPNGEQPVSASSIVLDDGLSVAVTSVGRQPYSVPRVLETHELPGIVADYKRAAEYAIEAGFDGVELHGANGYLLEQFLCDSVNKRTDGYGGSIENRARLTLEALDGVLSSLDSSQVAIRVSPYGNTFGCTDSTPEETYSYLIKKLSPLNLAYLHIVEPRGLHPTAQNVPEGGTTKFSRDLYDGVLMTSSGFDRSEGIEVTENGLADCVAYGRSFISNPDLVHRLEVDAPWNDFDYKTFYPLPDMPMATGYTDYPALHTKVKLKMTSTSNLFSPLTLGGKTPVQLQHRVVMAPLTRLRTGESGVPTDLVAEYYAQRSTPGGLIIAEATNISPTARGYFGAPGLFTSEQVEGWKKVTSAVHAKDGKIFVQLWHTGRVGHPLNQPNGILPVSSSAVGLDGVNTSAVTREGRGKYVTPRALETREIPGIVADYKRAAENAIAAGFDGVELHGANGYLLEQFLCDSVNKRTDKYGGGIENRARVMFEALEAVLTSLDSSQVAIRLSPFGVTFGCTDSTPADTYGYVLKQLDVLDLAYVHVVEPRGFHFRGPQVPEDGTTPFCRARYNGILMTSSGFDRAEGEKVMENGTADCVAYGRPFISNPDLVARLKVNAPWNPWDRKTFYMPAKGALSLGYTDYPTLEQKSCLLKLLALISFFSINMLNIPPQWRDPMQWGFLCAASFVRGISCFMRYAGVFCVAAGMLLIFLVGGLFLHAVIPIMASSTLQLICHVAVSLVLLFNIYFNYALCCATNPGVITAKWKVEAELWDVDIEEEEEEDDDDKENGLLPRIRPSAVNPDGKQHEGQVKLPHVQLMDPQSVHVARQRSRQPNAEDGMSFCRRCRHFRPPRAHHCSVCDRCIAHLDHHCPWVNNCIGRDNYRYFFTFLVWLAVGSYYAAYMSYQAAFTDLSREQYARMLVLAEIRSLNLSASNALQFAFSISAAAGLAVSILAIWHVFLIVTAQTSVELQINRHPRNRRLHGGKVVSPYSTDSIHGNWELVFGRCSYKILSLMPSTRPPPNERTLSKKTKVEQTTARSPDAIV</sequence>
<dbReference type="SUPFAM" id="SSF51395">
    <property type="entry name" value="FMN-linked oxidoreductases"/>
    <property type="match status" value="2"/>
</dbReference>
<comment type="cofactor">
    <cofactor evidence="1">
        <name>FMN</name>
        <dbReference type="ChEBI" id="CHEBI:58210"/>
    </cofactor>
</comment>
<dbReference type="GO" id="GO:0010181">
    <property type="term" value="F:FMN binding"/>
    <property type="evidence" value="ECO:0007669"/>
    <property type="project" value="InterPro"/>
</dbReference>
<evidence type="ECO:0000256" key="3">
    <source>
        <dbReference type="ARBA" id="ARBA00005979"/>
    </source>
</evidence>
<dbReference type="GO" id="GO:0016409">
    <property type="term" value="F:palmitoyltransferase activity"/>
    <property type="evidence" value="ECO:0007669"/>
    <property type="project" value="InterPro"/>
</dbReference>
<organism evidence="12 13">
    <name type="scientific">Phytophthora citrophthora</name>
    <dbReference type="NCBI Taxonomy" id="4793"/>
    <lineage>
        <taxon>Eukaryota</taxon>
        <taxon>Sar</taxon>
        <taxon>Stramenopiles</taxon>
        <taxon>Oomycota</taxon>
        <taxon>Peronosporomycetes</taxon>
        <taxon>Peronosporales</taxon>
        <taxon>Peronosporaceae</taxon>
        <taxon>Phytophthora</taxon>
    </lineage>
</organism>
<dbReference type="PANTHER" id="PTHR22893">
    <property type="entry name" value="NADH OXIDOREDUCTASE-RELATED"/>
    <property type="match status" value="1"/>
</dbReference>
<dbReference type="GO" id="GO:0016020">
    <property type="term" value="C:membrane"/>
    <property type="evidence" value="ECO:0007669"/>
    <property type="project" value="UniProtKB-SubCell"/>
</dbReference>
<feature type="domain" description="NADH:flavin oxidoreductase/NADH oxidase N-terminal" evidence="10">
    <location>
        <begin position="16"/>
        <end position="354"/>
    </location>
</feature>
<accession>A0AAD9LII8</accession>
<dbReference type="InterPro" id="IPR013785">
    <property type="entry name" value="Aldolase_TIM"/>
</dbReference>
<keyword evidence="6" id="KW-0560">Oxidoreductase</keyword>
<dbReference type="Proteomes" id="UP001259832">
    <property type="component" value="Unassembled WGS sequence"/>
</dbReference>
<dbReference type="Pfam" id="PF01529">
    <property type="entry name" value="DHHC"/>
    <property type="match status" value="1"/>
</dbReference>
<evidence type="ECO:0000259" key="10">
    <source>
        <dbReference type="Pfam" id="PF00724"/>
    </source>
</evidence>
<name>A0AAD9LII8_9STRA</name>
<feature type="region of interest" description="Disordered" evidence="8">
    <location>
        <begin position="1133"/>
        <end position="1162"/>
    </location>
</feature>
<keyword evidence="5 9" id="KW-1133">Transmembrane helix</keyword>
<dbReference type="Gene3D" id="3.20.20.70">
    <property type="entry name" value="Aldolase class I"/>
    <property type="match status" value="2"/>
</dbReference>
<evidence type="ECO:0000256" key="1">
    <source>
        <dbReference type="ARBA" id="ARBA00001917"/>
    </source>
</evidence>
<dbReference type="AlphaFoldDB" id="A0AAD9LII8"/>
<comment type="caution">
    <text evidence="12">The sequence shown here is derived from an EMBL/GenBank/DDBJ whole genome shotgun (WGS) entry which is preliminary data.</text>
</comment>
<feature type="region of interest" description="Disordered" evidence="8">
    <location>
        <begin position="894"/>
        <end position="923"/>
    </location>
</feature>
<keyword evidence="7 9" id="KW-0472">Membrane</keyword>
<feature type="transmembrane region" description="Helical" evidence="9">
    <location>
        <begin position="845"/>
        <end position="865"/>
    </location>
</feature>
<dbReference type="InterPro" id="IPR001594">
    <property type="entry name" value="Palmitoyltrfase_DHHC"/>
</dbReference>
<evidence type="ECO:0000256" key="9">
    <source>
        <dbReference type="SAM" id="Phobius"/>
    </source>
</evidence>
<keyword evidence="13" id="KW-1185">Reference proteome</keyword>
<protein>
    <submittedName>
        <fullName evidence="12">12-oxophytodienoate reductase 1</fullName>
    </submittedName>
</protein>
<dbReference type="CDD" id="cd02933">
    <property type="entry name" value="OYE_like_FMN"/>
    <property type="match status" value="2"/>
</dbReference>
<dbReference type="EMBL" id="JASMQC010000021">
    <property type="protein sequence ID" value="KAK1936654.1"/>
    <property type="molecule type" value="Genomic_DNA"/>
</dbReference>
<comment type="similarity">
    <text evidence="3">Belongs to the NADH:flavin oxidoreductase/NADH oxidase family.</text>
</comment>
<reference evidence="12" key="1">
    <citation type="submission" date="2023-08" db="EMBL/GenBank/DDBJ databases">
        <title>Reference Genome Resource for the Citrus Pathogen Phytophthora citrophthora.</title>
        <authorList>
            <person name="Moller H."/>
            <person name="Coetzee B."/>
            <person name="Rose L.J."/>
            <person name="Van Niekerk J.M."/>
        </authorList>
    </citation>
    <scope>NUCLEOTIDE SEQUENCE</scope>
    <source>
        <strain evidence="12">STE-U-9442</strain>
    </source>
</reference>
<dbReference type="GO" id="GO:0016628">
    <property type="term" value="F:oxidoreductase activity, acting on the CH-CH group of donors, NAD or NADP as acceptor"/>
    <property type="evidence" value="ECO:0007669"/>
    <property type="project" value="UniProtKB-ARBA"/>
</dbReference>
<feature type="transmembrane region" description="Helical" evidence="9">
    <location>
        <begin position="1002"/>
        <end position="1022"/>
    </location>
</feature>
<evidence type="ECO:0000259" key="11">
    <source>
        <dbReference type="Pfam" id="PF01529"/>
    </source>
</evidence>
<evidence type="ECO:0000256" key="4">
    <source>
        <dbReference type="ARBA" id="ARBA00022692"/>
    </source>
</evidence>
<dbReference type="InterPro" id="IPR001155">
    <property type="entry name" value="OxRdtase_FMN_N"/>
</dbReference>
<dbReference type="GO" id="GO:0005829">
    <property type="term" value="C:cytosol"/>
    <property type="evidence" value="ECO:0007669"/>
    <property type="project" value="UniProtKB-ARBA"/>
</dbReference>
<keyword evidence="4 9" id="KW-0812">Transmembrane</keyword>
<evidence type="ECO:0000256" key="8">
    <source>
        <dbReference type="SAM" id="MobiDB-lite"/>
    </source>
</evidence>
<evidence type="ECO:0000256" key="5">
    <source>
        <dbReference type="ARBA" id="ARBA00022989"/>
    </source>
</evidence>
<dbReference type="Pfam" id="PF00724">
    <property type="entry name" value="Oxidored_FMN"/>
    <property type="match status" value="2"/>
</dbReference>
<dbReference type="InterPro" id="IPR045247">
    <property type="entry name" value="Oye-like"/>
</dbReference>
<evidence type="ECO:0000313" key="13">
    <source>
        <dbReference type="Proteomes" id="UP001259832"/>
    </source>
</evidence>
<gene>
    <name evidence="12" type="ORF">P3T76_010089</name>
</gene>
<feature type="transmembrane region" description="Helical" evidence="9">
    <location>
        <begin position="814"/>
        <end position="839"/>
    </location>
</feature>
<feature type="domain" description="Palmitoyltransferase DHHC" evidence="11">
    <location>
        <begin position="955"/>
        <end position="1088"/>
    </location>
</feature>
<evidence type="ECO:0000256" key="7">
    <source>
        <dbReference type="ARBA" id="ARBA00023136"/>
    </source>
</evidence>
<proteinExistence type="inferred from homology"/>